<feature type="compositionally biased region" description="Low complexity" evidence="1">
    <location>
        <begin position="194"/>
        <end position="213"/>
    </location>
</feature>
<accession>A0A1X7JZJ4</accession>
<dbReference type="OrthoDB" id="2647198at2"/>
<feature type="compositionally biased region" description="Polar residues" evidence="1">
    <location>
        <begin position="184"/>
        <end position="193"/>
    </location>
</feature>
<organism evidence="3 4">
    <name type="scientific">Paenibacillus aquistagni</name>
    <dbReference type="NCBI Taxonomy" id="1852522"/>
    <lineage>
        <taxon>Bacteria</taxon>
        <taxon>Bacillati</taxon>
        <taxon>Bacillota</taxon>
        <taxon>Bacilli</taxon>
        <taxon>Bacillales</taxon>
        <taxon>Paenibacillaceae</taxon>
        <taxon>Paenibacillus</taxon>
    </lineage>
</organism>
<dbReference type="STRING" id="1852522.SAMN06295960_1877"/>
<dbReference type="AlphaFoldDB" id="A0A1X7JZJ4"/>
<name>A0A1X7JZJ4_9BACL</name>
<protein>
    <submittedName>
        <fullName evidence="3">Uncharacterized protein</fullName>
    </submittedName>
</protein>
<feature type="region of interest" description="Disordered" evidence="1">
    <location>
        <begin position="184"/>
        <end position="213"/>
    </location>
</feature>
<evidence type="ECO:0000313" key="4">
    <source>
        <dbReference type="Proteomes" id="UP000193834"/>
    </source>
</evidence>
<evidence type="ECO:0000256" key="2">
    <source>
        <dbReference type="SAM" id="Phobius"/>
    </source>
</evidence>
<evidence type="ECO:0000256" key="1">
    <source>
        <dbReference type="SAM" id="MobiDB-lite"/>
    </source>
</evidence>
<proteinExistence type="predicted"/>
<feature type="transmembrane region" description="Helical" evidence="2">
    <location>
        <begin position="67"/>
        <end position="84"/>
    </location>
</feature>
<keyword evidence="2" id="KW-0812">Transmembrane</keyword>
<keyword evidence="2" id="KW-1133">Transmembrane helix</keyword>
<feature type="region of interest" description="Disordered" evidence="1">
    <location>
        <begin position="250"/>
        <end position="275"/>
    </location>
</feature>
<feature type="transmembrane region" description="Helical" evidence="2">
    <location>
        <begin position="26"/>
        <end position="47"/>
    </location>
</feature>
<dbReference type="Proteomes" id="UP000193834">
    <property type="component" value="Unassembled WGS sequence"/>
</dbReference>
<reference evidence="3 4" key="1">
    <citation type="submission" date="2017-04" db="EMBL/GenBank/DDBJ databases">
        <authorList>
            <person name="Afonso C.L."/>
            <person name="Miller P.J."/>
            <person name="Scott M.A."/>
            <person name="Spackman E."/>
            <person name="Goraichik I."/>
            <person name="Dimitrov K.M."/>
            <person name="Suarez D.L."/>
            <person name="Swayne D.E."/>
        </authorList>
    </citation>
    <scope>NUCLEOTIDE SEQUENCE [LARGE SCALE GENOMIC DNA]</scope>
    <source>
        <strain evidence="3 4">11</strain>
    </source>
</reference>
<evidence type="ECO:0000313" key="3">
    <source>
        <dbReference type="EMBL" id="SMG33778.1"/>
    </source>
</evidence>
<dbReference type="EMBL" id="FXAZ01000002">
    <property type="protein sequence ID" value="SMG33778.1"/>
    <property type="molecule type" value="Genomic_DNA"/>
</dbReference>
<gene>
    <name evidence="3" type="ORF">SAMN06295960_1877</name>
</gene>
<feature type="transmembrane region" description="Helical" evidence="2">
    <location>
        <begin position="96"/>
        <end position="113"/>
    </location>
</feature>
<feature type="compositionally biased region" description="Low complexity" evidence="1">
    <location>
        <begin position="251"/>
        <end position="271"/>
    </location>
</feature>
<sequence>MDYQSNVALDRSNQWRKGQSEFTTPVISSAALIIFAVLFFPISYILWVVRLVKHRDRSYMRVRDVRLGGHILLISGLILIFAYMGTTMDPESNTSYGVMGIIAIIASVGMRLLSKKMQHKLDASYQIIDEQVSRQGMRQVAQLAQATGRPVHQVKEDVKYLTSLGLFSGLVLDTSTWTLTEFSRQRSTGPSVQSSPAAASTAAANGGNRYTTSYTTTTYSGPLEFSQEELEEIGERTKELVDSIFNSGNQAGAKHGASSSGSQAKAKAASEPPKPAVKYCPGCGAAIKIAPGETKSCDFCGNVVSYQ</sequence>
<keyword evidence="4" id="KW-1185">Reference proteome</keyword>
<dbReference type="RefSeq" id="WP_085494122.1">
    <property type="nucleotide sequence ID" value="NZ_FXAZ01000002.1"/>
</dbReference>
<keyword evidence="2" id="KW-0472">Membrane</keyword>